<organism evidence="1 2">
    <name type="scientific">Eretmocerus hayati</name>
    <dbReference type="NCBI Taxonomy" id="131215"/>
    <lineage>
        <taxon>Eukaryota</taxon>
        <taxon>Metazoa</taxon>
        <taxon>Ecdysozoa</taxon>
        <taxon>Arthropoda</taxon>
        <taxon>Hexapoda</taxon>
        <taxon>Insecta</taxon>
        <taxon>Pterygota</taxon>
        <taxon>Neoptera</taxon>
        <taxon>Endopterygota</taxon>
        <taxon>Hymenoptera</taxon>
        <taxon>Apocrita</taxon>
        <taxon>Proctotrupomorpha</taxon>
        <taxon>Chalcidoidea</taxon>
        <taxon>Aphelinidae</taxon>
        <taxon>Aphelininae</taxon>
        <taxon>Eretmocerus</taxon>
    </lineage>
</organism>
<proteinExistence type="predicted"/>
<dbReference type="Proteomes" id="UP001239111">
    <property type="component" value="Chromosome 1"/>
</dbReference>
<gene>
    <name evidence="1" type="ORF">QAD02_022615</name>
</gene>
<keyword evidence="2" id="KW-1185">Reference proteome</keyword>
<accession>A0ACC2PV52</accession>
<comment type="caution">
    <text evidence="1">The sequence shown here is derived from an EMBL/GenBank/DDBJ whole genome shotgun (WGS) entry which is preliminary data.</text>
</comment>
<sequence>MLTSAWLADDEHDTCVADRFLEVDVENFYLPTPPTFDAESETYLRGSSSTSGHNSPRKAKSDSSRTKSNAEDSKSDRRYYCPYCTTAFSRPDSMRRHQRLYCKNINHEKKPEQSPIRAKKGRKSS</sequence>
<name>A0ACC2PV52_9HYME</name>
<reference evidence="1" key="1">
    <citation type="submission" date="2023-04" db="EMBL/GenBank/DDBJ databases">
        <title>A chromosome-level genome assembly of the parasitoid wasp Eretmocerus hayati.</title>
        <authorList>
            <person name="Zhong Y."/>
            <person name="Liu S."/>
            <person name="Liu Y."/>
        </authorList>
    </citation>
    <scope>NUCLEOTIDE SEQUENCE</scope>
    <source>
        <strain evidence="1">ZJU_SS_LIU_2023</strain>
    </source>
</reference>
<protein>
    <submittedName>
        <fullName evidence="1">Uncharacterized protein</fullName>
    </submittedName>
</protein>
<dbReference type="EMBL" id="CM056741">
    <property type="protein sequence ID" value="KAJ8686821.1"/>
    <property type="molecule type" value="Genomic_DNA"/>
</dbReference>
<evidence type="ECO:0000313" key="2">
    <source>
        <dbReference type="Proteomes" id="UP001239111"/>
    </source>
</evidence>
<evidence type="ECO:0000313" key="1">
    <source>
        <dbReference type="EMBL" id="KAJ8686821.1"/>
    </source>
</evidence>